<sequence>MSLTEIIRTAFVDNTCRNFMFLQIQKHTGCSRHCAKALTFAFIYHATEEYLQKIFEENK</sequence>
<name>A0A5Q2WB89_9CAUD</name>
<keyword evidence="2" id="KW-1185">Reference proteome</keyword>
<proteinExistence type="predicted"/>
<organism evidence="1 2">
    <name type="scientific">Klebsiella phage 117</name>
    <dbReference type="NCBI Taxonomy" id="2601666"/>
    <lineage>
        <taxon>Viruses</taxon>
        <taxon>Duplodnaviria</taxon>
        <taxon>Heunggongvirae</taxon>
        <taxon>Uroviricota</taxon>
        <taxon>Caudoviricetes</taxon>
        <taxon>Autographivirales</taxon>
        <taxon>Autotranscriptaviridae</taxon>
        <taxon>Studiervirinae</taxon>
        <taxon>Przondovirus</taxon>
        <taxon>Przondovirus pv117</taxon>
    </lineage>
</organism>
<dbReference type="EMBL" id="MN149903">
    <property type="protein sequence ID" value="QGH73685.1"/>
    <property type="molecule type" value="Genomic_DNA"/>
</dbReference>
<accession>A0A5Q2WB89</accession>
<dbReference type="Proteomes" id="UP000400775">
    <property type="component" value="Segment"/>
</dbReference>
<evidence type="ECO:0000313" key="2">
    <source>
        <dbReference type="Proteomes" id="UP000400775"/>
    </source>
</evidence>
<protein>
    <submittedName>
        <fullName evidence="1">Uncharacterized protein</fullName>
    </submittedName>
</protein>
<evidence type="ECO:0000313" key="1">
    <source>
        <dbReference type="EMBL" id="QGH73685.1"/>
    </source>
</evidence>
<reference evidence="1 2" key="1">
    <citation type="submission" date="2019-07" db="EMBL/GenBank/DDBJ databases">
        <title>Characterization of Lytic Phages of Klebsiella pneumoniae and Its Application of Phage Therapy.</title>
        <authorList>
            <person name="Tan D."/>
        </authorList>
    </citation>
    <scope>NUCLEOTIDE SEQUENCE [LARGE SCALE GENOMIC DNA]</scope>
</reference>